<protein>
    <submittedName>
        <fullName evidence="5">Putative LysM domain-containing protein</fullName>
    </submittedName>
</protein>
<name>A0A2P6QKC4_ROSCH</name>
<keyword evidence="3" id="KW-0732">Signal</keyword>
<dbReference type="InterPro" id="IPR018392">
    <property type="entry name" value="LysM"/>
</dbReference>
<organism evidence="5 6">
    <name type="scientific">Rosa chinensis</name>
    <name type="common">China rose</name>
    <dbReference type="NCBI Taxonomy" id="74649"/>
    <lineage>
        <taxon>Eukaryota</taxon>
        <taxon>Viridiplantae</taxon>
        <taxon>Streptophyta</taxon>
        <taxon>Embryophyta</taxon>
        <taxon>Tracheophyta</taxon>
        <taxon>Spermatophyta</taxon>
        <taxon>Magnoliopsida</taxon>
        <taxon>eudicotyledons</taxon>
        <taxon>Gunneridae</taxon>
        <taxon>Pentapetalae</taxon>
        <taxon>rosids</taxon>
        <taxon>fabids</taxon>
        <taxon>Rosales</taxon>
        <taxon>Rosaceae</taxon>
        <taxon>Rosoideae</taxon>
        <taxon>Rosoideae incertae sedis</taxon>
        <taxon>Rosa</taxon>
    </lineage>
</organism>
<dbReference type="EMBL" id="PDCK01000043">
    <property type="protein sequence ID" value="PRQ34631.1"/>
    <property type="molecule type" value="Genomic_DNA"/>
</dbReference>
<feature type="chain" id="PRO_5015168821" evidence="3">
    <location>
        <begin position="21"/>
        <end position="85"/>
    </location>
</feature>
<dbReference type="Proteomes" id="UP000238479">
    <property type="component" value="Chromosome 5"/>
</dbReference>
<accession>A0A2P6QKC4</accession>
<dbReference type="InterPro" id="IPR036779">
    <property type="entry name" value="LysM_dom_sf"/>
</dbReference>
<comment type="caution">
    <text evidence="5">The sequence shown here is derived from an EMBL/GenBank/DDBJ whole genome shotgun (WGS) entry which is preliminary data.</text>
</comment>
<evidence type="ECO:0000256" key="1">
    <source>
        <dbReference type="ARBA" id="ARBA00022669"/>
    </source>
</evidence>
<dbReference type="PANTHER" id="PTHR34997:SF1">
    <property type="entry name" value="PEPTIDOGLYCAN-BINDING LYSIN DOMAIN"/>
    <property type="match status" value="1"/>
</dbReference>
<dbReference type="AlphaFoldDB" id="A0A2P6QKC4"/>
<keyword evidence="1" id="KW-0147">Chitin-binding</keyword>
<proteinExistence type="predicted"/>
<feature type="signal peptide" evidence="3">
    <location>
        <begin position="1"/>
        <end position="20"/>
    </location>
</feature>
<dbReference type="SUPFAM" id="SSF54106">
    <property type="entry name" value="LysM domain"/>
    <property type="match status" value="1"/>
</dbReference>
<gene>
    <name evidence="5" type="ORF">RchiOBHm_Chr5g0071201</name>
</gene>
<dbReference type="InterPro" id="IPR052210">
    <property type="entry name" value="LysM1-like"/>
</dbReference>
<keyword evidence="6" id="KW-1185">Reference proteome</keyword>
<dbReference type="GO" id="GO:0008061">
    <property type="term" value="F:chitin binding"/>
    <property type="evidence" value="ECO:0007669"/>
    <property type="project" value="UniProtKB-KW"/>
</dbReference>
<dbReference type="Gramene" id="PRQ34631">
    <property type="protein sequence ID" value="PRQ34631"/>
    <property type="gene ID" value="RchiOBHm_Chr5g0071201"/>
</dbReference>
<dbReference type="Gene3D" id="3.10.350.10">
    <property type="entry name" value="LysM domain"/>
    <property type="match status" value="1"/>
</dbReference>
<dbReference type="OMA" id="NCDAFFE"/>
<evidence type="ECO:0000256" key="3">
    <source>
        <dbReference type="SAM" id="SignalP"/>
    </source>
</evidence>
<reference evidence="5 6" key="1">
    <citation type="journal article" date="2018" name="Nat. Genet.">
        <title>The Rosa genome provides new insights in the design of modern roses.</title>
        <authorList>
            <person name="Bendahmane M."/>
        </authorList>
    </citation>
    <scope>NUCLEOTIDE SEQUENCE [LARGE SCALE GENOMIC DNA]</scope>
    <source>
        <strain evidence="6">cv. Old Blush</strain>
    </source>
</reference>
<evidence type="ECO:0000259" key="4">
    <source>
        <dbReference type="PROSITE" id="PS51782"/>
    </source>
</evidence>
<sequence>MAIALNLILGVSLMISISEGRHIGVDGFDADCNSVYGAESGDSCNSVIEKFGISSLDFFLGINPNCNCDAFFEGQWLCVDGNPNE</sequence>
<evidence type="ECO:0000313" key="6">
    <source>
        <dbReference type="Proteomes" id="UP000238479"/>
    </source>
</evidence>
<dbReference type="PROSITE" id="PS51782">
    <property type="entry name" value="LYSM"/>
    <property type="match status" value="1"/>
</dbReference>
<evidence type="ECO:0000313" key="5">
    <source>
        <dbReference type="EMBL" id="PRQ34631.1"/>
    </source>
</evidence>
<keyword evidence="2" id="KW-0843">Virulence</keyword>
<dbReference type="STRING" id="74649.A0A2P6QKC4"/>
<evidence type="ECO:0000256" key="2">
    <source>
        <dbReference type="ARBA" id="ARBA00023026"/>
    </source>
</evidence>
<feature type="domain" description="LysM" evidence="4">
    <location>
        <begin position="34"/>
        <end position="79"/>
    </location>
</feature>
<dbReference type="PANTHER" id="PTHR34997">
    <property type="entry name" value="AM15"/>
    <property type="match status" value="1"/>
</dbReference>